<protein>
    <submittedName>
        <fullName evidence="1">Uncharacterized protein</fullName>
    </submittedName>
</protein>
<dbReference type="AlphaFoldDB" id="A0A1F6TDB9"/>
<sequence>MSTSIQERLHRQHRQWQGDHVAWRADIDAWRGELRTAQAALAEAQDILRDSLEALEAHADSVWESEQRARAHELTLCQEAMTGNPHKTDKQWAAVHHKQTVQHERLADAHVRIKRHHHTVAAEVMRLLKRARAAM</sequence>
<evidence type="ECO:0000313" key="1">
    <source>
        <dbReference type="EMBL" id="OGI43055.1"/>
    </source>
</evidence>
<gene>
    <name evidence="1" type="ORF">A2150_06530</name>
</gene>
<accession>A0A1F6TDB9</accession>
<dbReference type="EMBL" id="MFSS01000070">
    <property type="protein sequence ID" value="OGI43055.1"/>
    <property type="molecule type" value="Genomic_DNA"/>
</dbReference>
<reference evidence="1 2" key="1">
    <citation type="journal article" date="2016" name="Nat. Commun.">
        <title>Thousands of microbial genomes shed light on interconnected biogeochemical processes in an aquifer system.</title>
        <authorList>
            <person name="Anantharaman K."/>
            <person name="Brown C.T."/>
            <person name="Hug L.A."/>
            <person name="Sharon I."/>
            <person name="Castelle C.J."/>
            <person name="Probst A.J."/>
            <person name="Thomas B.C."/>
            <person name="Singh A."/>
            <person name="Wilkins M.J."/>
            <person name="Karaoz U."/>
            <person name="Brodie E.L."/>
            <person name="Williams K.H."/>
            <person name="Hubbard S.S."/>
            <person name="Banfield J.F."/>
        </authorList>
    </citation>
    <scope>NUCLEOTIDE SEQUENCE [LARGE SCALE GENOMIC DNA]</scope>
</reference>
<organism evidence="1 2">
    <name type="scientific">Candidatus Muproteobacteria bacterium RBG_16_64_11</name>
    <dbReference type="NCBI Taxonomy" id="1817758"/>
    <lineage>
        <taxon>Bacteria</taxon>
        <taxon>Pseudomonadati</taxon>
        <taxon>Pseudomonadota</taxon>
        <taxon>Candidatus Muproteobacteria</taxon>
    </lineage>
</organism>
<dbReference type="Proteomes" id="UP000177925">
    <property type="component" value="Unassembled WGS sequence"/>
</dbReference>
<comment type="caution">
    <text evidence="1">The sequence shown here is derived from an EMBL/GenBank/DDBJ whole genome shotgun (WGS) entry which is preliminary data.</text>
</comment>
<evidence type="ECO:0000313" key="2">
    <source>
        <dbReference type="Proteomes" id="UP000177925"/>
    </source>
</evidence>
<name>A0A1F6TDB9_9PROT</name>
<proteinExistence type="predicted"/>